<comment type="caution">
    <text evidence="2">The sequence shown here is derived from an EMBL/GenBank/DDBJ whole genome shotgun (WGS) entry which is preliminary data.</text>
</comment>
<dbReference type="RefSeq" id="WP_189493153.1">
    <property type="nucleotide sequence ID" value="NZ_BMZG01000006.1"/>
</dbReference>
<organism evidence="2 3">
    <name type="scientific">Formosimonas limnophila</name>
    <dbReference type="NCBI Taxonomy" id="1384487"/>
    <lineage>
        <taxon>Bacteria</taxon>
        <taxon>Pseudomonadati</taxon>
        <taxon>Pseudomonadota</taxon>
        <taxon>Betaproteobacteria</taxon>
        <taxon>Burkholderiales</taxon>
        <taxon>Burkholderiaceae</taxon>
        <taxon>Formosimonas</taxon>
    </lineage>
</organism>
<dbReference type="Pfam" id="PF05114">
    <property type="entry name" value="MbnB_TglH_ChrH"/>
    <property type="match status" value="1"/>
</dbReference>
<dbReference type="HAMAP" id="MF_00697">
    <property type="entry name" value="UPF0276"/>
    <property type="match status" value="1"/>
</dbReference>
<gene>
    <name evidence="2" type="ORF">GCM10009007_13180</name>
</gene>
<dbReference type="Gene3D" id="3.20.20.150">
    <property type="entry name" value="Divalent-metal-dependent TIM barrel enzymes"/>
    <property type="match status" value="1"/>
</dbReference>
<reference evidence="2" key="1">
    <citation type="journal article" date="2014" name="Int. J. Syst. Evol. Microbiol.">
        <title>Complete genome sequence of Corynebacterium casei LMG S-19264T (=DSM 44701T), isolated from a smear-ripened cheese.</title>
        <authorList>
            <consortium name="US DOE Joint Genome Institute (JGI-PGF)"/>
            <person name="Walter F."/>
            <person name="Albersmeier A."/>
            <person name="Kalinowski J."/>
            <person name="Ruckert C."/>
        </authorList>
    </citation>
    <scope>NUCLEOTIDE SEQUENCE</scope>
    <source>
        <strain evidence="2">KCTC 32501</strain>
    </source>
</reference>
<name>A0A8J3FZZ9_9BURK</name>
<dbReference type="NCBIfam" id="NF003818">
    <property type="entry name" value="PRK05409.1"/>
    <property type="match status" value="1"/>
</dbReference>
<evidence type="ECO:0000313" key="2">
    <source>
        <dbReference type="EMBL" id="GHA73531.1"/>
    </source>
</evidence>
<accession>A0A8J3FZZ9</accession>
<dbReference type="EMBL" id="BMZG01000006">
    <property type="protein sequence ID" value="GHA73531.1"/>
    <property type="molecule type" value="Genomic_DNA"/>
</dbReference>
<evidence type="ECO:0000313" key="3">
    <source>
        <dbReference type="Proteomes" id="UP000614287"/>
    </source>
</evidence>
<dbReference type="SUPFAM" id="SSF51658">
    <property type="entry name" value="Xylose isomerase-like"/>
    <property type="match status" value="1"/>
</dbReference>
<keyword evidence="3" id="KW-1185">Reference proteome</keyword>
<dbReference type="Proteomes" id="UP000614287">
    <property type="component" value="Unassembled WGS sequence"/>
</dbReference>
<dbReference type="InterPro" id="IPR007801">
    <property type="entry name" value="MbnB/TglH/ChrH"/>
</dbReference>
<dbReference type="AlphaFoldDB" id="A0A8J3FZZ9"/>
<dbReference type="PANTHER" id="PTHR42194:SF1">
    <property type="entry name" value="UPF0276 PROTEIN HI_1600"/>
    <property type="match status" value="1"/>
</dbReference>
<dbReference type="InterPro" id="IPR036237">
    <property type="entry name" value="Xyl_isomerase-like_sf"/>
</dbReference>
<sequence>MSIGFGVGLRTPHYREFLENKPAVDWLEVHSENYFGDGGWDMHVLMTLRETYPISLHGVGLGLGSANGISSAHLAKIKALADRVQPELVSEHLCWGNVSGRVLNDLLPLPYTEEVLAVIAAHVRQMQDVLGRQVLIENLSSYVQFASSTLSEAAFLNELVAQTGCGLLLDVNNVYVNQCNHGISALDTIHALNLDAVKEIHLAGHCVLDDVVIDHHGDVVADEVWDLYRIVVARMGHVSTLIEWDTDVPDLSVLLAQSDKARGVAHQASQVLV</sequence>
<dbReference type="PANTHER" id="PTHR42194">
    <property type="entry name" value="UPF0276 PROTEIN HI_1600"/>
    <property type="match status" value="1"/>
</dbReference>
<protein>
    <recommendedName>
        <fullName evidence="1">UPF0276 protein GCM10009007_13180</fullName>
    </recommendedName>
</protein>
<reference evidence="2" key="2">
    <citation type="submission" date="2020-09" db="EMBL/GenBank/DDBJ databases">
        <authorList>
            <person name="Sun Q."/>
            <person name="Kim S."/>
        </authorList>
    </citation>
    <scope>NUCLEOTIDE SEQUENCE</scope>
    <source>
        <strain evidence="2">KCTC 32501</strain>
    </source>
</reference>
<comment type="similarity">
    <text evidence="1">Belongs to the UPF0276 family.</text>
</comment>
<proteinExistence type="inferred from homology"/>
<evidence type="ECO:0000256" key="1">
    <source>
        <dbReference type="HAMAP-Rule" id="MF_00697"/>
    </source>
</evidence>